<evidence type="ECO:0000256" key="3">
    <source>
        <dbReference type="SAM" id="Phobius"/>
    </source>
</evidence>
<dbReference type="Pfam" id="PF17064">
    <property type="entry name" value="QVR"/>
    <property type="match status" value="1"/>
</dbReference>
<dbReference type="InterPro" id="IPR011011">
    <property type="entry name" value="Znf_FYVE_PHD"/>
</dbReference>
<feature type="chain" id="PRO_5042841378" description="Protein quiver" evidence="4">
    <location>
        <begin position="25"/>
        <end position="138"/>
    </location>
</feature>
<comment type="caution">
    <text evidence="5">The sequence shown here is derived from an EMBL/GenBank/DDBJ whole genome shotgun (WGS) entry which is preliminary data.</text>
</comment>
<gene>
    <name evidence="5" type="ORF">V1264_011706</name>
</gene>
<dbReference type="InterPro" id="IPR031424">
    <property type="entry name" value="QVR-like"/>
</dbReference>
<proteinExistence type="predicted"/>
<evidence type="ECO:0000256" key="4">
    <source>
        <dbReference type="SAM" id="SignalP"/>
    </source>
</evidence>
<feature type="transmembrane region" description="Helical" evidence="3">
    <location>
        <begin position="119"/>
        <end position="136"/>
    </location>
</feature>
<dbReference type="AlphaFoldDB" id="A0AAN9BUS4"/>
<evidence type="ECO:0000313" key="5">
    <source>
        <dbReference type="EMBL" id="KAK7112222.1"/>
    </source>
</evidence>
<dbReference type="GO" id="GO:0032222">
    <property type="term" value="P:regulation of synaptic transmission, cholinergic"/>
    <property type="evidence" value="ECO:0007669"/>
    <property type="project" value="InterPro"/>
</dbReference>
<sequence length="138" mass="15091">MDQTLVKIIAFCVICFTLIDQSEQIVKCYECNTNMHGTCKSISSKTPTNANCTYCVKVFQTLQGVASQPAVTSRHCLHTHQTVKSECFHKEIRNSLTSDACICDKALCNAAPTARATGLANWVTMLLALLVAVLGSRF</sequence>
<keyword evidence="3" id="KW-0812">Transmembrane</keyword>
<dbReference type="PANTHER" id="PTHR33562">
    <property type="entry name" value="ATILLA, ISOFORM B-RELATED-RELATED"/>
    <property type="match status" value="1"/>
</dbReference>
<keyword evidence="1 4" id="KW-0732">Signal</keyword>
<evidence type="ECO:0000313" key="6">
    <source>
        <dbReference type="Proteomes" id="UP001374579"/>
    </source>
</evidence>
<reference evidence="5 6" key="1">
    <citation type="submission" date="2024-02" db="EMBL/GenBank/DDBJ databases">
        <title>Chromosome-scale genome assembly of the rough periwinkle Littorina saxatilis.</title>
        <authorList>
            <person name="De Jode A."/>
            <person name="Faria R."/>
            <person name="Formenti G."/>
            <person name="Sims Y."/>
            <person name="Smith T.P."/>
            <person name="Tracey A."/>
            <person name="Wood J.M.D."/>
            <person name="Zagrodzka Z.B."/>
            <person name="Johannesson K."/>
            <person name="Butlin R.K."/>
            <person name="Leder E.H."/>
        </authorList>
    </citation>
    <scope>NUCLEOTIDE SEQUENCE [LARGE SCALE GENOMIC DNA]</scope>
    <source>
        <strain evidence="5">Snail1</strain>
        <tissue evidence="5">Muscle</tissue>
    </source>
</reference>
<evidence type="ECO:0008006" key="7">
    <source>
        <dbReference type="Google" id="ProtNLM"/>
    </source>
</evidence>
<name>A0AAN9BUS4_9CAEN</name>
<evidence type="ECO:0000256" key="1">
    <source>
        <dbReference type="ARBA" id="ARBA00022729"/>
    </source>
</evidence>
<keyword evidence="3" id="KW-1133">Transmembrane helix</keyword>
<dbReference type="SUPFAM" id="SSF57903">
    <property type="entry name" value="FYVE/PHD zinc finger"/>
    <property type="match status" value="1"/>
</dbReference>
<dbReference type="EMBL" id="JBAMIC010000002">
    <property type="protein sequence ID" value="KAK7112222.1"/>
    <property type="molecule type" value="Genomic_DNA"/>
</dbReference>
<keyword evidence="3" id="KW-0472">Membrane</keyword>
<feature type="signal peptide" evidence="4">
    <location>
        <begin position="1"/>
        <end position="24"/>
    </location>
</feature>
<organism evidence="5 6">
    <name type="scientific">Littorina saxatilis</name>
    <dbReference type="NCBI Taxonomy" id="31220"/>
    <lineage>
        <taxon>Eukaryota</taxon>
        <taxon>Metazoa</taxon>
        <taxon>Spiralia</taxon>
        <taxon>Lophotrochozoa</taxon>
        <taxon>Mollusca</taxon>
        <taxon>Gastropoda</taxon>
        <taxon>Caenogastropoda</taxon>
        <taxon>Littorinimorpha</taxon>
        <taxon>Littorinoidea</taxon>
        <taxon>Littorinidae</taxon>
        <taxon>Littorina</taxon>
    </lineage>
</organism>
<accession>A0AAN9BUS4</accession>
<dbReference type="Proteomes" id="UP001374579">
    <property type="component" value="Unassembled WGS sequence"/>
</dbReference>
<keyword evidence="6" id="KW-1185">Reference proteome</keyword>
<dbReference type="InterPro" id="IPR050975">
    <property type="entry name" value="Sleep_regulator"/>
</dbReference>
<dbReference type="GO" id="GO:0030431">
    <property type="term" value="P:sleep"/>
    <property type="evidence" value="ECO:0007669"/>
    <property type="project" value="InterPro"/>
</dbReference>
<keyword evidence="2" id="KW-0325">Glycoprotein</keyword>
<evidence type="ECO:0000256" key="2">
    <source>
        <dbReference type="ARBA" id="ARBA00023180"/>
    </source>
</evidence>
<dbReference type="PANTHER" id="PTHR33562:SF20">
    <property type="entry name" value="PROTEIN QUIVER"/>
    <property type="match status" value="1"/>
</dbReference>
<protein>
    <recommendedName>
        <fullName evidence="7">Protein quiver</fullName>
    </recommendedName>
</protein>